<evidence type="ECO:0000313" key="2">
    <source>
        <dbReference type="Proteomes" id="UP000504633"/>
    </source>
</evidence>
<gene>
    <name evidence="3" type="primary">LOC111599804</name>
    <name evidence="4" type="synonym">LOC115483179</name>
    <name evidence="5" type="synonym">LOC115483184</name>
</gene>
<dbReference type="PANTHER" id="PTHR36694">
    <property type="entry name" value="PASIFLORA 1, ISOFORM A-RELATED"/>
    <property type="match status" value="1"/>
</dbReference>
<evidence type="ECO:0000313" key="4">
    <source>
        <dbReference type="RefSeq" id="XP_030080197.1"/>
    </source>
</evidence>
<feature type="transmembrane region" description="Helical" evidence="1">
    <location>
        <begin position="73"/>
        <end position="94"/>
    </location>
</feature>
<organism evidence="2 3">
    <name type="scientific">Drosophila hydei</name>
    <name type="common">Fruit fly</name>
    <dbReference type="NCBI Taxonomy" id="7224"/>
    <lineage>
        <taxon>Eukaryota</taxon>
        <taxon>Metazoa</taxon>
        <taxon>Ecdysozoa</taxon>
        <taxon>Arthropoda</taxon>
        <taxon>Hexapoda</taxon>
        <taxon>Insecta</taxon>
        <taxon>Pterygota</taxon>
        <taxon>Neoptera</taxon>
        <taxon>Endopterygota</taxon>
        <taxon>Diptera</taxon>
        <taxon>Brachycera</taxon>
        <taxon>Muscomorpha</taxon>
        <taxon>Ephydroidea</taxon>
        <taxon>Drosophilidae</taxon>
        <taxon>Drosophila</taxon>
    </lineage>
</organism>
<dbReference type="RefSeq" id="XP_023171354.2">
    <property type="nucleotide sequence ID" value="XM_023315586.2"/>
</dbReference>
<keyword evidence="1" id="KW-1133">Transmembrane helix</keyword>
<keyword evidence="1" id="KW-0472">Membrane</keyword>
<dbReference type="Pfam" id="PF15860">
    <property type="entry name" value="DUF4728"/>
    <property type="match status" value="1"/>
</dbReference>
<dbReference type="InterPro" id="IPR031720">
    <property type="entry name" value="DUF4728"/>
</dbReference>
<dbReference type="KEGG" id="dhe:111599804"/>
<dbReference type="OrthoDB" id="7857893at2759"/>
<dbReference type="RefSeq" id="XP_030080213.1">
    <property type="nucleotide sequence ID" value="XM_030224353.1"/>
</dbReference>
<dbReference type="RefSeq" id="XP_030080197.1">
    <property type="nucleotide sequence ID" value="XM_030224337.1"/>
</dbReference>
<evidence type="ECO:0000313" key="3">
    <source>
        <dbReference type="RefSeq" id="XP_023171354.2"/>
    </source>
</evidence>
<dbReference type="PANTHER" id="PTHR36694:SF11">
    <property type="entry name" value="LP21121P-RELATED"/>
    <property type="match status" value="1"/>
</dbReference>
<dbReference type="KEGG" id="dhe:115483184"/>
<sequence>MQPEKTTLLYCAYAIAVFDLLCAVLFAALSLFKIYSHLSWLTIFAVCFAMFWLTLIALLIYGIYSRKSKLVRYWLIFSCVGIVIEICLLIYAFFGKSTFQIGVVDNRLTLFIGLFVETFFALIIYQFYQELSERIPVVRESKQPPIDPPLLKVVQQPKEEPQPKAELPPESKASTVSPCRSYRSYRCNILQTNADACPNTYTCGPMQKQNRSLNNAER</sequence>
<accession>A0A6J1LTQ2</accession>
<name>A0A6J1LTQ2_DROHY</name>
<protein>
    <submittedName>
        <fullName evidence="3">Uncharacterized protein LOC111599804</fullName>
    </submittedName>
    <submittedName>
        <fullName evidence="4">Uncharacterized protein LOC115483179</fullName>
    </submittedName>
    <submittedName>
        <fullName evidence="5">Uncharacterized protein LOC115483184</fullName>
    </submittedName>
</protein>
<dbReference type="KEGG" id="dhe:115483179"/>
<keyword evidence="2" id="KW-1185">Reference proteome</keyword>
<proteinExistence type="predicted"/>
<dbReference type="GeneID" id="111599804"/>
<dbReference type="AlphaFoldDB" id="A0A6J1LTQ2"/>
<feature type="transmembrane region" description="Helical" evidence="1">
    <location>
        <begin position="7"/>
        <end position="32"/>
    </location>
</feature>
<reference evidence="3 4" key="1">
    <citation type="submission" date="2025-04" db="UniProtKB">
        <authorList>
            <consortium name="RefSeq"/>
        </authorList>
    </citation>
    <scope>IDENTIFICATION</scope>
    <source>
        <strain evidence="3 4">15085-1641.00</strain>
        <tissue evidence="3 4">Whole body</tissue>
    </source>
</reference>
<dbReference type="Proteomes" id="UP000504633">
    <property type="component" value="Unplaced"/>
</dbReference>
<feature type="transmembrane region" description="Helical" evidence="1">
    <location>
        <begin position="106"/>
        <end position="125"/>
    </location>
</feature>
<keyword evidence="1" id="KW-0812">Transmembrane</keyword>
<evidence type="ECO:0000256" key="1">
    <source>
        <dbReference type="SAM" id="Phobius"/>
    </source>
</evidence>
<evidence type="ECO:0000313" key="5">
    <source>
        <dbReference type="RefSeq" id="XP_030080213.1"/>
    </source>
</evidence>
<feature type="transmembrane region" description="Helical" evidence="1">
    <location>
        <begin position="38"/>
        <end position="61"/>
    </location>
</feature>